<proteinExistence type="predicted"/>
<name>A0A1Y6FNL5_9SPHN</name>
<feature type="domain" description="HTH crp-type" evidence="4">
    <location>
        <begin position="159"/>
        <end position="233"/>
    </location>
</feature>
<evidence type="ECO:0000313" key="6">
    <source>
        <dbReference type="Proteomes" id="UP000194469"/>
    </source>
</evidence>
<dbReference type="SUPFAM" id="SSF51206">
    <property type="entry name" value="cAMP-binding domain-like"/>
    <property type="match status" value="1"/>
</dbReference>
<dbReference type="CDD" id="cd00038">
    <property type="entry name" value="CAP_ED"/>
    <property type="match status" value="1"/>
</dbReference>
<keyword evidence="1" id="KW-0805">Transcription regulation</keyword>
<dbReference type="GO" id="GO:0003677">
    <property type="term" value="F:DNA binding"/>
    <property type="evidence" value="ECO:0007669"/>
    <property type="project" value="UniProtKB-KW"/>
</dbReference>
<protein>
    <submittedName>
        <fullName evidence="5">cAMP-binding domain of CRP or a regulatory subunit of cAMP-dependent protein kinases</fullName>
    </submittedName>
</protein>
<keyword evidence="6" id="KW-1185">Reference proteome</keyword>
<dbReference type="Proteomes" id="UP000194469">
    <property type="component" value="Unassembled WGS sequence"/>
</dbReference>
<dbReference type="Gene3D" id="1.10.10.10">
    <property type="entry name" value="Winged helix-like DNA-binding domain superfamily/Winged helix DNA-binding domain"/>
    <property type="match status" value="1"/>
</dbReference>
<evidence type="ECO:0000256" key="2">
    <source>
        <dbReference type="ARBA" id="ARBA00023125"/>
    </source>
</evidence>
<dbReference type="SUPFAM" id="SSF46785">
    <property type="entry name" value="Winged helix' DNA-binding domain"/>
    <property type="match status" value="1"/>
</dbReference>
<dbReference type="PROSITE" id="PS51063">
    <property type="entry name" value="HTH_CRP_2"/>
    <property type="match status" value="1"/>
</dbReference>
<dbReference type="SMART" id="SM00419">
    <property type="entry name" value="HTH_CRP"/>
    <property type="match status" value="1"/>
</dbReference>
<keyword evidence="5" id="KW-0808">Transferase</keyword>
<dbReference type="InterPro" id="IPR036390">
    <property type="entry name" value="WH_DNA-bd_sf"/>
</dbReference>
<dbReference type="Gene3D" id="2.60.120.10">
    <property type="entry name" value="Jelly Rolls"/>
    <property type="match status" value="1"/>
</dbReference>
<evidence type="ECO:0000256" key="3">
    <source>
        <dbReference type="ARBA" id="ARBA00023163"/>
    </source>
</evidence>
<dbReference type="InterPro" id="IPR036388">
    <property type="entry name" value="WH-like_DNA-bd_sf"/>
</dbReference>
<organism evidence="5 6">
    <name type="scientific">Sphingopyxis terrae subsp. ummariensis</name>
    <dbReference type="NCBI Taxonomy" id="429001"/>
    <lineage>
        <taxon>Bacteria</taxon>
        <taxon>Pseudomonadati</taxon>
        <taxon>Pseudomonadota</taxon>
        <taxon>Alphaproteobacteria</taxon>
        <taxon>Sphingomonadales</taxon>
        <taxon>Sphingomonadaceae</taxon>
        <taxon>Sphingopyxis</taxon>
    </lineage>
</organism>
<evidence type="ECO:0000259" key="4">
    <source>
        <dbReference type="PROSITE" id="PS51063"/>
    </source>
</evidence>
<reference evidence="6" key="1">
    <citation type="submission" date="2017-04" db="EMBL/GenBank/DDBJ databases">
        <authorList>
            <person name="Varghese N."/>
            <person name="Submissions S."/>
        </authorList>
    </citation>
    <scope>NUCLEOTIDE SEQUENCE [LARGE SCALE GENOMIC DNA]</scope>
    <source>
        <strain evidence="6">UI2</strain>
    </source>
</reference>
<dbReference type="Pfam" id="PF00027">
    <property type="entry name" value="cNMP_binding"/>
    <property type="match status" value="1"/>
</dbReference>
<keyword evidence="2" id="KW-0238">DNA-binding</keyword>
<dbReference type="InterPro" id="IPR014710">
    <property type="entry name" value="RmlC-like_jellyroll"/>
</dbReference>
<dbReference type="InterPro" id="IPR012318">
    <property type="entry name" value="HTH_CRP"/>
</dbReference>
<sequence length="251" mass="27656">MTGQAPGGATSGERPLRIMLRKLLSHSMMSTDDQRALENLPFTLRTLEANDYILREGSRAEACPILLSGFAFRQKHSAEGGRQIVALKTPGDPLDLQSLFLDRADHNLQALTAVQLASVPHRAWDRLIATRPGIARAVMIDTLVEASIGREWLLNIGRRNAKARVAHFLCELVYRLERVASRKIGALEVPLTQEQLADLMGLTPVHINRTLKALEADGGVARVARRLHIARLDRLADIANFSALYLHGLAA</sequence>
<gene>
    <name evidence="5" type="ORF">SAMN06295984_1956</name>
</gene>
<dbReference type="GO" id="GO:0016301">
    <property type="term" value="F:kinase activity"/>
    <property type="evidence" value="ECO:0007669"/>
    <property type="project" value="UniProtKB-KW"/>
</dbReference>
<keyword evidence="3" id="KW-0804">Transcription</keyword>
<evidence type="ECO:0000313" key="5">
    <source>
        <dbReference type="EMBL" id="SMQ76515.1"/>
    </source>
</evidence>
<dbReference type="InterPro" id="IPR018490">
    <property type="entry name" value="cNMP-bd_dom_sf"/>
</dbReference>
<dbReference type="AlphaFoldDB" id="A0A1Y6FNL5"/>
<evidence type="ECO:0000256" key="1">
    <source>
        <dbReference type="ARBA" id="ARBA00023015"/>
    </source>
</evidence>
<accession>A0A1Y6FNL5</accession>
<dbReference type="GO" id="GO:0006355">
    <property type="term" value="P:regulation of DNA-templated transcription"/>
    <property type="evidence" value="ECO:0007669"/>
    <property type="project" value="InterPro"/>
</dbReference>
<dbReference type="EMBL" id="FXWL01000002">
    <property type="protein sequence ID" value="SMQ76515.1"/>
    <property type="molecule type" value="Genomic_DNA"/>
</dbReference>
<dbReference type="InterPro" id="IPR000595">
    <property type="entry name" value="cNMP-bd_dom"/>
</dbReference>
<dbReference type="Pfam" id="PF13545">
    <property type="entry name" value="HTH_Crp_2"/>
    <property type="match status" value="1"/>
</dbReference>
<keyword evidence="5" id="KW-0418">Kinase</keyword>
<dbReference type="RefSeq" id="WP_381454229.1">
    <property type="nucleotide sequence ID" value="NZ_JBHUNO010000001.1"/>
</dbReference>